<feature type="region of interest" description="Disordered" evidence="1">
    <location>
        <begin position="1"/>
        <end position="26"/>
    </location>
</feature>
<keyword evidence="4" id="KW-1185">Reference proteome</keyword>
<keyword evidence="2" id="KW-0812">Transmembrane</keyword>
<accession>A0ABT4I901</accession>
<evidence type="ECO:0000313" key="4">
    <source>
        <dbReference type="Proteomes" id="UP001072034"/>
    </source>
</evidence>
<protein>
    <recommendedName>
        <fullName evidence="5">DUF4870 domain-containing protein</fullName>
    </recommendedName>
</protein>
<name>A0ABT4I901_9ACTO</name>
<evidence type="ECO:0008006" key="5">
    <source>
        <dbReference type="Google" id="ProtNLM"/>
    </source>
</evidence>
<dbReference type="EMBL" id="JAPTMY010000015">
    <property type="protein sequence ID" value="MCZ0858001.1"/>
    <property type="molecule type" value="Genomic_DNA"/>
</dbReference>
<feature type="transmembrane region" description="Helical" evidence="2">
    <location>
        <begin position="98"/>
        <end position="118"/>
    </location>
</feature>
<evidence type="ECO:0000256" key="2">
    <source>
        <dbReference type="SAM" id="Phobius"/>
    </source>
</evidence>
<dbReference type="Proteomes" id="UP001072034">
    <property type="component" value="Unassembled WGS sequence"/>
</dbReference>
<keyword evidence="2" id="KW-1133">Transmembrane helix</keyword>
<evidence type="ECO:0000313" key="3">
    <source>
        <dbReference type="EMBL" id="MCZ0858001.1"/>
    </source>
</evidence>
<feature type="transmembrane region" description="Helical" evidence="2">
    <location>
        <begin position="138"/>
        <end position="168"/>
    </location>
</feature>
<organism evidence="3 4">
    <name type="scientific">Actinomyces israelii</name>
    <dbReference type="NCBI Taxonomy" id="1659"/>
    <lineage>
        <taxon>Bacteria</taxon>
        <taxon>Bacillati</taxon>
        <taxon>Actinomycetota</taxon>
        <taxon>Actinomycetes</taxon>
        <taxon>Actinomycetales</taxon>
        <taxon>Actinomycetaceae</taxon>
        <taxon>Actinomyces</taxon>
    </lineage>
</organism>
<proteinExistence type="predicted"/>
<evidence type="ECO:0000256" key="1">
    <source>
        <dbReference type="SAM" id="MobiDB-lite"/>
    </source>
</evidence>
<gene>
    <name evidence="3" type="ORF">OHJ16_08080</name>
</gene>
<sequence>MANDIPGNPQFDDGSQQPGAAYGVPGDGAYGTAPGGPARLPLSIGGALSWAWDAVKTDPVVLLAGFGIWTVLRGAGAHFEYTVNGEEHGYGFTWGTPVGIVANLLAPIVVAHVCLVVASGQRAAFSDFVTFPNFGQALLTSFLSVLTTIIGWVVTVPLVFLMSGYAYLRIQGRDAARWAR</sequence>
<reference evidence="3" key="1">
    <citation type="submission" date="2022-10" db="EMBL/GenBank/DDBJ databases">
        <title>Genome sequence of Actinomyces israelii ATCC 10048.</title>
        <authorList>
            <person name="Watt R.M."/>
            <person name="Tong W.M."/>
        </authorList>
    </citation>
    <scope>NUCLEOTIDE SEQUENCE</scope>
    <source>
        <strain evidence="3">ATCC 10048</strain>
    </source>
</reference>
<keyword evidence="2" id="KW-0472">Membrane</keyword>
<dbReference type="RefSeq" id="WP_268917489.1">
    <property type="nucleotide sequence ID" value="NZ_JAPTMY010000015.1"/>
</dbReference>
<comment type="caution">
    <text evidence="3">The sequence shown here is derived from an EMBL/GenBank/DDBJ whole genome shotgun (WGS) entry which is preliminary data.</text>
</comment>